<dbReference type="AlphaFoldDB" id="A0A1F7YYA3"/>
<accession>A0A1F7YYA3</accession>
<gene>
    <name evidence="2" type="ORF">A3D01_04715</name>
</gene>
<evidence type="ECO:0000313" key="2">
    <source>
        <dbReference type="EMBL" id="OGM32336.1"/>
    </source>
</evidence>
<proteinExistence type="predicted"/>
<dbReference type="STRING" id="1802505.A3D01_04715"/>
<keyword evidence="1" id="KW-0812">Transmembrane</keyword>
<organism evidence="2 3">
    <name type="scientific">Candidatus Woesebacteria bacterium RIFCSPHIGHO2_02_FULL_39_13</name>
    <dbReference type="NCBI Taxonomy" id="1802505"/>
    <lineage>
        <taxon>Bacteria</taxon>
        <taxon>Candidatus Woeseibacteriota</taxon>
    </lineage>
</organism>
<reference evidence="2 3" key="1">
    <citation type="journal article" date="2016" name="Nat. Commun.">
        <title>Thousands of microbial genomes shed light on interconnected biogeochemical processes in an aquifer system.</title>
        <authorList>
            <person name="Anantharaman K."/>
            <person name="Brown C.T."/>
            <person name="Hug L.A."/>
            <person name="Sharon I."/>
            <person name="Castelle C.J."/>
            <person name="Probst A.J."/>
            <person name="Thomas B.C."/>
            <person name="Singh A."/>
            <person name="Wilkins M.J."/>
            <person name="Karaoz U."/>
            <person name="Brodie E.L."/>
            <person name="Williams K.H."/>
            <person name="Hubbard S.S."/>
            <person name="Banfield J.F."/>
        </authorList>
    </citation>
    <scope>NUCLEOTIDE SEQUENCE [LARGE SCALE GENOMIC DNA]</scope>
</reference>
<feature type="transmembrane region" description="Helical" evidence="1">
    <location>
        <begin position="37"/>
        <end position="57"/>
    </location>
</feature>
<feature type="transmembrane region" description="Helical" evidence="1">
    <location>
        <begin position="88"/>
        <end position="108"/>
    </location>
</feature>
<keyword evidence="1" id="KW-0472">Membrane</keyword>
<dbReference type="EMBL" id="MGGR01000033">
    <property type="protein sequence ID" value="OGM32336.1"/>
    <property type="molecule type" value="Genomic_DNA"/>
</dbReference>
<dbReference type="Proteomes" id="UP000177169">
    <property type="component" value="Unassembled WGS sequence"/>
</dbReference>
<evidence type="ECO:0000313" key="3">
    <source>
        <dbReference type="Proteomes" id="UP000177169"/>
    </source>
</evidence>
<feature type="transmembrane region" description="Helical" evidence="1">
    <location>
        <begin position="64"/>
        <end position="82"/>
    </location>
</feature>
<feature type="transmembrane region" description="Helical" evidence="1">
    <location>
        <begin position="7"/>
        <end position="25"/>
    </location>
</feature>
<sequence>MEIKKIANSWISLLAGFIVLFLIIYDFNVYVSESLGGIIASLLFSSLTVFAAGYFVYLNTKEKIFYTLVVAITNQILLKTPFSFLTEIISWSSLIALIILFIADLLGIRIAGRNKKT</sequence>
<name>A0A1F7YYA3_9BACT</name>
<evidence type="ECO:0000256" key="1">
    <source>
        <dbReference type="SAM" id="Phobius"/>
    </source>
</evidence>
<keyword evidence="1" id="KW-1133">Transmembrane helix</keyword>
<comment type="caution">
    <text evidence="2">The sequence shown here is derived from an EMBL/GenBank/DDBJ whole genome shotgun (WGS) entry which is preliminary data.</text>
</comment>
<protein>
    <submittedName>
        <fullName evidence="2">Uncharacterized protein</fullName>
    </submittedName>
</protein>